<accession>A0ABP0IV09</accession>
<comment type="caution">
    <text evidence="2">The sequence shown here is derived from an EMBL/GenBank/DDBJ whole genome shotgun (WGS) entry which is preliminary data.</text>
</comment>
<name>A0ABP0IV09_9DINO</name>
<sequence length="229" mass="24457">DRCRGLRQPDGHRGVFGPVSGASCRSGGTAYACGSWLQHSAQQAECQEAFEELAEELQRTRLPRGHRKAPADRRRFAPSVPRPGLLSASRARSAGLPGARTTLALLWPARLTAGCPADDRPLRMLFGGRGGGAIDGLRQHEAGHVPQRRRALPHPGHGAEVRCIQVHLKECHGGQRGCGKLKYGRGLPQTSSSGKAAAASASFQFEVARTPSLGITRFSLCCQGWVLDG</sequence>
<dbReference type="Proteomes" id="UP001642484">
    <property type="component" value="Unassembled WGS sequence"/>
</dbReference>
<feature type="non-terminal residue" evidence="2">
    <location>
        <position position="229"/>
    </location>
</feature>
<gene>
    <name evidence="2" type="ORF">CCMP2556_LOCUS8251</name>
</gene>
<evidence type="ECO:0000313" key="3">
    <source>
        <dbReference type="Proteomes" id="UP001642484"/>
    </source>
</evidence>
<dbReference type="EMBL" id="CAXAMN010003743">
    <property type="protein sequence ID" value="CAK9005915.1"/>
    <property type="molecule type" value="Genomic_DNA"/>
</dbReference>
<reference evidence="2 3" key="1">
    <citation type="submission" date="2024-02" db="EMBL/GenBank/DDBJ databases">
        <authorList>
            <person name="Chen Y."/>
            <person name="Shah S."/>
            <person name="Dougan E. K."/>
            <person name="Thang M."/>
            <person name="Chan C."/>
        </authorList>
    </citation>
    <scope>NUCLEOTIDE SEQUENCE [LARGE SCALE GENOMIC DNA]</scope>
</reference>
<evidence type="ECO:0000256" key="1">
    <source>
        <dbReference type="SAM" id="MobiDB-lite"/>
    </source>
</evidence>
<keyword evidence="3" id="KW-1185">Reference proteome</keyword>
<proteinExistence type="predicted"/>
<organism evidence="2 3">
    <name type="scientific">Durusdinium trenchii</name>
    <dbReference type="NCBI Taxonomy" id="1381693"/>
    <lineage>
        <taxon>Eukaryota</taxon>
        <taxon>Sar</taxon>
        <taxon>Alveolata</taxon>
        <taxon>Dinophyceae</taxon>
        <taxon>Suessiales</taxon>
        <taxon>Symbiodiniaceae</taxon>
        <taxon>Durusdinium</taxon>
    </lineage>
</organism>
<evidence type="ECO:0000313" key="2">
    <source>
        <dbReference type="EMBL" id="CAK9005915.1"/>
    </source>
</evidence>
<feature type="region of interest" description="Disordered" evidence="1">
    <location>
        <begin position="58"/>
        <end position="93"/>
    </location>
</feature>
<feature type="non-terminal residue" evidence="2">
    <location>
        <position position="1"/>
    </location>
</feature>
<protein>
    <submittedName>
        <fullName evidence="2">Uncharacterized protein</fullName>
    </submittedName>
</protein>